<sequence>MTTLLIAFLFAWGLCLLLTPIARRLGRQCGAVDEPNARKVHACPVPRTGGVAIIAAHILGLLTIKLIGTDISSLLTSETALLSLWGGAALVFGIGLWDDCKGLAAKPKLAVQVLAATCAFFGGVAIDPSPLFGWLPILDSWLGSYLLTLFWFVLLINAMNLIDGLDGLAGGIALFVCLVLSVIQVINRDFLLALYFLTLAGSVAGFLRYNFNPATIFMGDSGSYYLGFMIAGLSILGSVKSHVGATLTLPLLAMGVPVFDTLFAPVRRIILGRRPFEPDRHHLHHKLLALGLSSKRVVLVLYAVTAALCATALILVNLQDEQSGLLLVLLGVGVVIALNGLGYFRYVDREKVGSWFRDVGFVTGLHRDRRRFLDLQVRINQSQTFDALWETIAHGLALLDIDYGEIRLTSNSEATDVHRNWTRSKKGIDLQAQGLLKMELPLQCQEGRYLGELWLVKDIKRSDLGHYTLSRIEHLRRAVVRTLSRWDKPST</sequence>
<dbReference type="GO" id="GO:0071555">
    <property type="term" value="P:cell wall organization"/>
    <property type="evidence" value="ECO:0007669"/>
    <property type="project" value="TreeGrafter"/>
</dbReference>
<dbReference type="PROSITE" id="PS01348">
    <property type="entry name" value="MRAY_2"/>
    <property type="match status" value="1"/>
</dbReference>
<comment type="cofactor">
    <cofactor evidence="7">
        <name>Mg(2+)</name>
        <dbReference type="ChEBI" id="CHEBI:18420"/>
    </cofactor>
</comment>
<dbReference type="CDD" id="cd06853">
    <property type="entry name" value="GT_WecA_like"/>
    <property type="match status" value="1"/>
</dbReference>
<feature type="transmembrane region" description="Helical" evidence="8">
    <location>
        <begin position="324"/>
        <end position="344"/>
    </location>
</feature>
<proteinExistence type="predicted"/>
<keyword evidence="4 8" id="KW-0812">Transmembrane</keyword>
<evidence type="ECO:0000256" key="3">
    <source>
        <dbReference type="ARBA" id="ARBA00022679"/>
    </source>
</evidence>
<keyword evidence="7" id="KW-0479">Metal-binding</keyword>
<dbReference type="InterPro" id="IPR000715">
    <property type="entry name" value="Glycosyl_transferase_4"/>
</dbReference>
<evidence type="ECO:0000256" key="5">
    <source>
        <dbReference type="ARBA" id="ARBA00022989"/>
    </source>
</evidence>
<feature type="transmembrane region" description="Helical" evidence="8">
    <location>
        <begin position="109"/>
        <end position="126"/>
    </location>
</feature>
<reference evidence="9 10" key="2">
    <citation type="journal article" date="2010" name="Stand. Genomic Sci.">
        <title>Complete genome sequence of Desulfohalobium retbaense type strain (HR(100)).</title>
        <authorList>
            <person name="Spring S."/>
            <person name="Nolan M."/>
            <person name="Lapidus A."/>
            <person name="Glavina Del Rio T."/>
            <person name="Copeland A."/>
            <person name="Tice H."/>
            <person name="Cheng J.F."/>
            <person name="Lucas S."/>
            <person name="Land M."/>
            <person name="Chen F."/>
            <person name="Bruce D."/>
            <person name="Goodwin L."/>
            <person name="Pitluck S."/>
            <person name="Ivanova N."/>
            <person name="Mavromatis K."/>
            <person name="Mikhailova N."/>
            <person name="Pati A."/>
            <person name="Chen A."/>
            <person name="Palaniappan K."/>
            <person name="Hauser L."/>
            <person name="Chang Y.J."/>
            <person name="Jeffries C.D."/>
            <person name="Munk C."/>
            <person name="Kiss H."/>
            <person name="Chain P."/>
            <person name="Han C."/>
            <person name="Brettin T."/>
            <person name="Detter J.C."/>
            <person name="Schuler E."/>
            <person name="Goker M."/>
            <person name="Rohde M."/>
            <person name="Bristow J."/>
            <person name="Eisen J.A."/>
            <person name="Markowitz V."/>
            <person name="Hugenholtz P."/>
            <person name="Kyrpides N.C."/>
            <person name="Klenk H.P."/>
        </authorList>
    </citation>
    <scope>NUCLEOTIDE SEQUENCE [LARGE SCALE GENOMIC DNA]</scope>
    <source>
        <strain evidence="9 10">DSM 5692</strain>
    </source>
</reference>
<evidence type="ECO:0000313" key="10">
    <source>
        <dbReference type="Proteomes" id="UP000001052"/>
    </source>
</evidence>
<evidence type="ECO:0000256" key="7">
    <source>
        <dbReference type="PIRSR" id="PIRSR600715-1"/>
    </source>
</evidence>
<dbReference type="PANTHER" id="PTHR22926:SF3">
    <property type="entry name" value="UNDECAPRENYL-PHOSPHATE ALPHA-N-ACETYLGLUCOSAMINYL 1-PHOSPHATE TRANSFERASE"/>
    <property type="match status" value="1"/>
</dbReference>
<dbReference type="PANTHER" id="PTHR22926">
    <property type="entry name" value="PHOSPHO-N-ACETYLMURAMOYL-PENTAPEPTIDE-TRANSFERASE"/>
    <property type="match status" value="1"/>
</dbReference>
<dbReference type="eggNOG" id="COG0472">
    <property type="taxonomic scope" value="Bacteria"/>
</dbReference>
<dbReference type="OrthoDB" id="9783652at2"/>
<feature type="transmembrane region" description="Helical" evidence="8">
    <location>
        <begin position="192"/>
        <end position="211"/>
    </location>
</feature>
<protein>
    <submittedName>
        <fullName evidence="9">Glycosyl transferase, family 4, conserved region</fullName>
    </submittedName>
</protein>
<name>C8X074_DESRD</name>
<feature type="binding site" evidence="7">
    <location>
        <position position="220"/>
    </location>
    <ligand>
        <name>Mg(2+)</name>
        <dbReference type="ChEBI" id="CHEBI:18420"/>
    </ligand>
</feature>
<dbReference type="InterPro" id="IPR018480">
    <property type="entry name" value="PNAcMuramoyl-5peptid_Trfase_CS"/>
</dbReference>
<feature type="transmembrane region" description="Helical" evidence="8">
    <location>
        <begin position="297"/>
        <end position="318"/>
    </location>
</feature>
<evidence type="ECO:0000256" key="8">
    <source>
        <dbReference type="SAM" id="Phobius"/>
    </source>
</evidence>
<feature type="binding site" evidence="7">
    <location>
        <position position="160"/>
    </location>
    <ligand>
        <name>Mg(2+)</name>
        <dbReference type="ChEBI" id="CHEBI:18420"/>
    </ligand>
</feature>
<dbReference type="GO" id="GO:0016780">
    <property type="term" value="F:phosphotransferase activity, for other substituted phosphate groups"/>
    <property type="evidence" value="ECO:0007669"/>
    <property type="project" value="InterPro"/>
</dbReference>
<evidence type="ECO:0000256" key="4">
    <source>
        <dbReference type="ARBA" id="ARBA00022692"/>
    </source>
</evidence>
<dbReference type="HOGENOM" id="CLU_023982_2_1_7"/>
<keyword evidence="10" id="KW-1185">Reference proteome</keyword>
<comment type="subcellular location">
    <subcellularLocation>
        <location evidence="1">Cell membrane</location>
        <topology evidence="1">Multi-pass membrane protein</topology>
    </subcellularLocation>
</comment>
<dbReference type="EMBL" id="CP001734">
    <property type="protein sequence ID" value="ACV67699.1"/>
    <property type="molecule type" value="Genomic_DNA"/>
</dbReference>
<keyword evidence="6 8" id="KW-0472">Membrane</keyword>
<evidence type="ECO:0000256" key="2">
    <source>
        <dbReference type="ARBA" id="ARBA00022475"/>
    </source>
</evidence>
<feature type="transmembrane region" description="Helical" evidence="8">
    <location>
        <begin position="132"/>
        <end position="156"/>
    </location>
</feature>
<dbReference type="RefSeq" id="WP_015750857.1">
    <property type="nucleotide sequence ID" value="NC_013223.1"/>
</dbReference>
<reference evidence="10" key="1">
    <citation type="submission" date="2009-09" db="EMBL/GenBank/DDBJ databases">
        <title>The complete chromosome of Desulfohalobium retbaense DSM 5692.</title>
        <authorList>
            <consortium name="US DOE Joint Genome Institute (JGI-PGF)"/>
            <person name="Lucas S."/>
            <person name="Copeland A."/>
            <person name="Lapidus A."/>
            <person name="Glavina del Rio T."/>
            <person name="Dalin E."/>
            <person name="Tice H."/>
            <person name="Bruce D."/>
            <person name="Goodwin L."/>
            <person name="Pitluck S."/>
            <person name="Kyrpides N."/>
            <person name="Mavromatis K."/>
            <person name="Ivanova N."/>
            <person name="Mikhailova N."/>
            <person name="Munk A.C."/>
            <person name="Brettin T."/>
            <person name="Detter J.C."/>
            <person name="Han C."/>
            <person name="Tapia R."/>
            <person name="Larimer F."/>
            <person name="Land M."/>
            <person name="Hauser L."/>
            <person name="Markowitz V."/>
            <person name="Cheng J.-F."/>
            <person name="Hugenholtz P."/>
            <person name="Woyke T."/>
            <person name="Wu D."/>
            <person name="Spring S."/>
            <person name="Klenk H.-P."/>
            <person name="Eisen J.A."/>
        </authorList>
    </citation>
    <scope>NUCLEOTIDE SEQUENCE [LARGE SCALE GENOMIC DNA]</scope>
    <source>
        <strain evidence="10">DSM 5692</strain>
    </source>
</reference>
<keyword evidence="5 8" id="KW-1133">Transmembrane helix</keyword>
<feature type="transmembrane region" description="Helical" evidence="8">
    <location>
        <begin position="168"/>
        <end position="186"/>
    </location>
</feature>
<organism evidence="9 10">
    <name type="scientific">Desulfohalobium retbaense (strain ATCC 49708 / DSM 5692 / JCM 16813 / HR100)</name>
    <dbReference type="NCBI Taxonomy" id="485915"/>
    <lineage>
        <taxon>Bacteria</taxon>
        <taxon>Pseudomonadati</taxon>
        <taxon>Thermodesulfobacteriota</taxon>
        <taxon>Desulfovibrionia</taxon>
        <taxon>Desulfovibrionales</taxon>
        <taxon>Desulfohalobiaceae</taxon>
        <taxon>Desulfohalobium</taxon>
    </lineage>
</organism>
<evidence type="ECO:0000256" key="6">
    <source>
        <dbReference type="ARBA" id="ARBA00023136"/>
    </source>
</evidence>
<evidence type="ECO:0000313" key="9">
    <source>
        <dbReference type="EMBL" id="ACV67699.1"/>
    </source>
</evidence>
<feature type="transmembrane region" description="Helical" evidence="8">
    <location>
        <begin position="223"/>
        <end position="239"/>
    </location>
</feature>
<dbReference type="Pfam" id="PF00953">
    <property type="entry name" value="Glycos_transf_4"/>
    <property type="match status" value="1"/>
</dbReference>
<dbReference type="Proteomes" id="UP000001052">
    <property type="component" value="Chromosome"/>
</dbReference>
<feature type="transmembrane region" description="Helical" evidence="8">
    <location>
        <begin position="80"/>
        <end position="97"/>
    </location>
</feature>
<keyword evidence="2" id="KW-1003">Cell membrane</keyword>
<accession>C8X074</accession>
<dbReference type="GO" id="GO:0046872">
    <property type="term" value="F:metal ion binding"/>
    <property type="evidence" value="ECO:0007669"/>
    <property type="project" value="UniProtKB-KW"/>
</dbReference>
<dbReference type="AlphaFoldDB" id="C8X074"/>
<evidence type="ECO:0000256" key="1">
    <source>
        <dbReference type="ARBA" id="ARBA00004651"/>
    </source>
</evidence>
<dbReference type="STRING" id="485915.Dret_0401"/>
<dbReference type="GO" id="GO:0005886">
    <property type="term" value="C:plasma membrane"/>
    <property type="evidence" value="ECO:0007669"/>
    <property type="project" value="UniProtKB-SubCell"/>
</dbReference>
<keyword evidence="7" id="KW-0460">Magnesium</keyword>
<keyword evidence="3 9" id="KW-0808">Transferase</keyword>
<dbReference type="KEGG" id="drt:Dret_0401"/>
<dbReference type="GO" id="GO:0009103">
    <property type="term" value="P:lipopolysaccharide biosynthetic process"/>
    <property type="evidence" value="ECO:0007669"/>
    <property type="project" value="TreeGrafter"/>
</dbReference>
<gene>
    <name evidence="9" type="ordered locus">Dret_0401</name>
</gene>
<dbReference type="GO" id="GO:0044038">
    <property type="term" value="P:cell wall macromolecule biosynthetic process"/>
    <property type="evidence" value="ECO:0007669"/>
    <property type="project" value="TreeGrafter"/>
</dbReference>